<keyword evidence="4" id="KW-1185">Reference proteome</keyword>
<dbReference type="Pfam" id="PF16880">
    <property type="entry name" value="EHD_N"/>
    <property type="match status" value="1"/>
</dbReference>
<gene>
    <name evidence="3" type="ORF">CQW23_06232</name>
</gene>
<dbReference type="EMBL" id="MLFT02000003">
    <property type="protein sequence ID" value="PHT51770.1"/>
    <property type="molecule type" value="Genomic_DNA"/>
</dbReference>
<reference evidence="3 4" key="1">
    <citation type="journal article" date="2017" name="Genome Biol.">
        <title>New reference genome sequences of hot pepper reveal the massive evolution of plant disease-resistance genes by retroduplication.</title>
        <authorList>
            <person name="Kim S."/>
            <person name="Park J."/>
            <person name="Yeom S.I."/>
            <person name="Kim Y.M."/>
            <person name="Seo E."/>
            <person name="Kim K.T."/>
            <person name="Kim M.S."/>
            <person name="Lee J.M."/>
            <person name="Cheong K."/>
            <person name="Shin H.S."/>
            <person name="Kim S.B."/>
            <person name="Han K."/>
            <person name="Lee J."/>
            <person name="Park M."/>
            <person name="Lee H.A."/>
            <person name="Lee H.Y."/>
            <person name="Lee Y."/>
            <person name="Oh S."/>
            <person name="Lee J.H."/>
            <person name="Choi E."/>
            <person name="Choi E."/>
            <person name="Lee S.E."/>
            <person name="Jeon J."/>
            <person name="Kim H."/>
            <person name="Choi G."/>
            <person name="Song H."/>
            <person name="Lee J."/>
            <person name="Lee S.C."/>
            <person name="Kwon J.K."/>
            <person name="Lee H.Y."/>
            <person name="Koo N."/>
            <person name="Hong Y."/>
            <person name="Kim R.W."/>
            <person name="Kang W.H."/>
            <person name="Huh J.H."/>
            <person name="Kang B.C."/>
            <person name="Yang T.J."/>
            <person name="Lee Y.H."/>
            <person name="Bennetzen J.L."/>
            <person name="Choi D."/>
        </authorList>
    </citation>
    <scope>NUCLEOTIDE SEQUENCE [LARGE SCALE GENOMIC DNA]</scope>
    <source>
        <strain evidence="4">cv. PBC81</strain>
    </source>
</reference>
<evidence type="ECO:0000256" key="1">
    <source>
        <dbReference type="SAM" id="MobiDB-lite"/>
    </source>
</evidence>
<feature type="region of interest" description="Disordered" evidence="1">
    <location>
        <begin position="104"/>
        <end position="180"/>
    </location>
</feature>
<dbReference type="GO" id="GO:0042765">
    <property type="term" value="C:GPI-anchor transamidase complex"/>
    <property type="evidence" value="ECO:0007669"/>
    <property type="project" value="InterPro"/>
</dbReference>
<comment type="caution">
    <text evidence="3">The sequence shown here is derived from an EMBL/GenBank/DDBJ whole genome shotgun (WGS) entry which is preliminary data.</text>
</comment>
<dbReference type="STRING" id="33114.A0A2G2X2T2"/>
<feature type="compositionally biased region" description="Basic and acidic residues" evidence="1">
    <location>
        <begin position="129"/>
        <end position="159"/>
    </location>
</feature>
<dbReference type="InterPro" id="IPR031692">
    <property type="entry name" value="EHD_N"/>
</dbReference>
<accession>A0A2G2X2T2</accession>
<sequence length="448" mass="51551">MDYLKKKSDLKKQKEVFDEKKKASYALFGFPWAFMTKMDYMITFEPYTDEVKNNVLDGLKKELERHLQRCSGNLIPGDLHKRVAALEEAVLGIASYIKEKRMKKKENDKRQYEREANKADKEEVEQEAAGERKEEAREETTAEAEEKTATAGEVRKEDVEEKETEEEAADAHAEEEGEEANMAFLRPPSIEGLDALLSLRASTISSYFLKGKYNPLVVKKRYVEKAQMKKIFHSMAWEVSAPFCSKFFMPSCRLIQPCLTAVTSVSYGLKGLYSEKLKPLEQTYRFNDFASPTLTKSDGHAFGSILDRKNQFYQILAKVQLYRKKALFNGTPDFSMPYNAITITCTVFSLYFGSLLNALHRRTEEEERLLKSKALLAQIAFLLTSFVILRCQNLVEEKDKKVKELQDKIVAVNFTPESKMGKMLIDKRSYKIKLLQSILPQKAKWARC</sequence>
<dbReference type="InterPro" id="IPR007245">
    <property type="entry name" value="PIG-T"/>
</dbReference>
<evidence type="ECO:0000313" key="4">
    <source>
        <dbReference type="Proteomes" id="UP000224567"/>
    </source>
</evidence>
<dbReference type="PANTHER" id="PTHR12959:SF11">
    <property type="entry name" value="GPI TRANSAMIDASE COMPONENT PIG-T"/>
    <property type="match status" value="1"/>
</dbReference>
<dbReference type="Proteomes" id="UP000224567">
    <property type="component" value="Unassembled WGS sequence"/>
</dbReference>
<reference evidence="4" key="2">
    <citation type="journal article" date="2017" name="J. Anim. Genet.">
        <title>Multiple reference genome sequences of hot pepper reveal the massive evolution of plant disease resistance genes by retroduplication.</title>
        <authorList>
            <person name="Kim S."/>
            <person name="Park J."/>
            <person name="Yeom S.-I."/>
            <person name="Kim Y.-M."/>
            <person name="Seo E."/>
            <person name="Kim K.-T."/>
            <person name="Kim M.-S."/>
            <person name="Lee J.M."/>
            <person name="Cheong K."/>
            <person name="Shin H.-S."/>
            <person name="Kim S.-B."/>
            <person name="Han K."/>
            <person name="Lee J."/>
            <person name="Park M."/>
            <person name="Lee H.-A."/>
            <person name="Lee H.-Y."/>
            <person name="Lee Y."/>
            <person name="Oh S."/>
            <person name="Lee J.H."/>
            <person name="Choi E."/>
            <person name="Choi E."/>
            <person name="Lee S.E."/>
            <person name="Jeon J."/>
            <person name="Kim H."/>
            <person name="Choi G."/>
            <person name="Song H."/>
            <person name="Lee J."/>
            <person name="Lee S.-C."/>
            <person name="Kwon J.-K."/>
            <person name="Lee H.-Y."/>
            <person name="Koo N."/>
            <person name="Hong Y."/>
            <person name="Kim R.W."/>
            <person name="Kang W.-H."/>
            <person name="Huh J.H."/>
            <person name="Kang B.-C."/>
            <person name="Yang T.-J."/>
            <person name="Lee Y.-H."/>
            <person name="Bennetzen J.L."/>
            <person name="Choi D."/>
        </authorList>
    </citation>
    <scope>NUCLEOTIDE SEQUENCE [LARGE SCALE GENOMIC DNA]</scope>
    <source>
        <strain evidence="4">cv. PBC81</strain>
    </source>
</reference>
<proteinExistence type="predicted"/>
<evidence type="ECO:0000313" key="3">
    <source>
        <dbReference type="EMBL" id="PHT51770.1"/>
    </source>
</evidence>
<dbReference type="Pfam" id="PF04113">
    <property type="entry name" value="Gpi16"/>
    <property type="match status" value="1"/>
</dbReference>
<feature type="compositionally biased region" description="Basic and acidic residues" evidence="1">
    <location>
        <begin position="105"/>
        <end position="121"/>
    </location>
</feature>
<name>A0A2G2X2T2_CAPBA</name>
<feature type="domain" description="EH" evidence="2">
    <location>
        <begin position="268"/>
        <end position="298"/>
    </location>
</feature>
<evidence type="ECO:0000259" key="2">
    <source>
        <dbReference type="Pfam" id="PF16880"/>
    </source>
</evidence>
<dbReference type="OrthoDB" id="1722382at2759"/>
<dbReference type="PANTHER" id="PTHR12959">
    <property type="entry name" value="GPI TRANSAMIDASE COMPONENT PIG-T-RELATED"/>
    <property type="match status" value="1"/>
</dbReference>
<dbReference type="AlphaFoldDB" id="A0A2G2X2T2"/>
<protein>
    <recommendedName>
        <fullName evidence="2">EH domain-containing protein</fullName>
    </recommendedName>
</protein>
<dbReference type="Gene3D" id="1.10.268.20">
    <property type="match status" value="1"/>
</dbReference>
<dbReference type="GO" id="GO:0016255">
    <property type="term" value="P:attachment of GPI anchor to protein"/>
    <property type="evidence" value="ECO:0007669"/>
    <property type="project" value="InterPro"/>
</dbReference>
<organism evidence="3 4">
    <name type="scientific">Capsicum baccatum</name>
    <name type="common">Peruvian pepper</name>
    <dbReference type="NCBI Taxonomy" id="33114"/>
    <lineage>
        <taxon>Eukaryota</taxon>
        <taxon>Viridiplantae</taxon>
        <taxon>Streptophyta</taxon>
        <taxon>Embryophyta</taxon>
        <taxon>Tracheophyta</taxon>
        <taxon>Spermatophyta</taxon>
        <taxon>Magnoliopsida</taxon>
        <taxon>eudicotyledons</taxon>
        <taxon>Gunneridae</taxon>
        <taxon>Pentapetalae</taxon>
        <taxon>asterids</taxon>
        <taxon>lamiids</taxon>
        <taxon>Solanales</taxon>
        <taxon>Solanaceae</taxon>
        <taxon>Solanoideae</taxon>
        <taxon>Capsiceae</taxon>
        <taxon>Capsicum</taxon>
    </lineage>
</organism>